<evidence type="ECO:0000313" key="2">
    <source>
        <dbReference type="EMBL" id="CAH3110049.1"/>
    </source>
</evidence>
<keyword evidence="1" id="KW-0472">Membrane</keyword>
<feature type="transmembrane region" description="Helical" evidence="1">
    <location>
        <begin position="12"/>
        <end position="32"/>
    </location>
</feature>
<evidence type="ECO:0000256" key="1">
    <source>
        <dbReference type="SAM" id="Phobius"/>
    </source>
</evidence>
<gene>
    <name evidence="2" type="ORF">PLOB_00018651</name>
</gene>
<keyword evidence="1" id="KW-1133">Transmembrane helix</keyword>
<name>A0ABN8NHZ9_9CNID</name>
<feature type="non-terminal residue" evidence="2">
    <location>
        <position position="135"/>
    </location>
</feature>
<comment type="caution">
    <text evidence="2">The sequence shown here is derived from an EMBL/GenBank/DDBJ whole genome shotgun (WGS) entry which is preliminary data.</text>
</comment>
<protein>
    <submittedName>
        <fullName evidence="2">Uncharacterized protein</fullName>
    </submittedName>
</protein>
<evidence type="ECO:0000313" key="3">
    <source>
        <dbReference type="Proteomes" id="UP001159405"/>
    </source>
</evidence>
<proteinExistence type="predicted"/>
<reference evidence="2 3" key="1">
    <citation type="submission" date="2022-05" db="EMBL/GenBank/DDBJ databases">
        <authorList>
            <consortium name="Genoscope - CEA"/>
            <person name="William W."/>
        </authorList>
    </citation>
    <scope>NUCLEOTIDE SEQUENCE [LARGE SCALE GENOMIC DNA]</scope>
</reference>
<dbReference type="Proteomes" id="UP001159405">
    <property type="component" value="Unassembled WGS sequence"/>
</dbReference>
<keyword evidence="1" id="KW-0812">Transmembrane</keyword>
<dbReference type="EMBL" id="CALNXK010000022">
    <property type="protein sequence ID" value="CAH3110049.1"/>
    <property type="molecule type" value="Genomic_DNA"/>
</dbReference>
<sequence>NVYVFCVFQDDLIMSRLLLVFLVPIVSFYHAFSIDSGHAEMKKSDSRYPDVKRKLADFDSGPRYPYVKRKLTDFDSGPRYPYVKRKLTDFDSGPRYPYVKGKLKDFDSGPRYPYIKRKMRHFDSRLEAAKQGWKK</sequence>
<keyword evidence="3" id="KW-1185">Reference proteome</keyword>
<organism evidence="2 3">
    <name type="scientific">Porites lobata</name>
    <dbReference type="NCBI Taxonomy" id="104759"/>
    <lineage>
        <taxon>Eukaryota</taxon>
        <taxon>Metazoa</taxon>
        <taxon>Cnidaria</taxon>
        <taxon>Anthozoa</taxon>
        <taxon>Hexacorallia</taxon>
        <taxon>Scleractinia</taxon>
        <taxon>Fungiina</taxon>
        <taxon>Poritidae</taxon>
        <taxon>Porites</taxon>
    </lineage>
</organism>
<feature type="non-terminal residue" evidence="2">
    <location>
        <position position="1"/>
    </location>
</feature>
<accession>A0ABN8NHZ9</accession>